<reference evidence="2" key="1">
    <citation type="journal article" date="2021" name="Vet Sci">
        <title>O-Serogroups and Pathovirotypes of Escherichia coli Isolated from Post-Weaning Piglets Showing Diarrhoea and/or Oedema in South Korea.</title>
        <authorList>
            <person name="Byun J.W."/>
            <person name="Moon B.Y."/>
            <person name="Do K.H."/>
            <person name="Lee K."/>
            <person name="Lee H.Y."/>
            <person name="Kim W.I."/>
            <person name="So B."/>
            <person name="Lee W.K."/>
        </authorList>
    </citation>
    <scope>NUCLEOTIDE SEQUENCE</scope>
    <source>
        <strain evidence="2">84/14</strain>
    </source>
</reference>
<accession>A0A9Q4DK42</accession>
<comment type="caution">
    <text evidence="2">The sequence shown here is derived from an EMBL/GenBank/DDBJ whole genome shotgun (WGS) entry which is preliminary data.</text>
</comment>
<feature type="domain" description="Retrotransposon gag" evidence="1">
    <location>
        <begin position="8"/>
        <end position="84"/>
    </location>
</feature>
<organism evidence="2 3">
    <name type="scientific">Actinobacillus pleuropneumoniae</name>
    <name type="common">Haemophilus pleuropneumoniae</name>
    <dbReference type="NCBI Taxonomy" id="715"/>
    <lineage>
        <taxon>Bacteria</taxon>
        <taxon>Pseudomonadati</taxon>
        <taxon>Pseudomonadota</taxon>
        <taxon>Gammaproteobacteria</taxon>
        <taxon>Pasteurellales</taxon>
        <taxon>Pasteurellaceae</taxon>
        <taxon>Actinobacillus</taxon>
    </lineage>
</organism>
<dbReference type="RefSeq" id="WP_267992340.1">
    <property type="nucleotide sequence ID" value="NZ_JAPQFC010001139.1"/>
</dbReference>
<gene>
    <name evidence="2" type="ORF">OYG11_12565</name>
</gene>
<proteinExistence type="predicted"/>
<evidence type="ECO:0000313" key="3">
    <source>
        <dbReference type="Proteomes" id="UP001077788"/>
    </source>
</evidence>
<feature type="non-terminal residue" evidence="2">
    <location>
        <position position="94"/>
    </location>
</feature>
<evidence type="ECO:0000259" key="1">
    <source>
        <dbReference type="Pfam" id="PF03732"/>
    </source>
</evidence>
<dbReference type="Pfam" id="PF03732">
    <property type="entry name" value="Retrotrans_gag"/>
    <property type="match status" value="1"/>
</dbReference>
<dbReference type="InterPro" id="IPR005162">
    <property type="entry name" value="Retrotrans_gag_dom"/>
</dbReference>
<reference evidence="2" key="2">
    <citation type="submission" date="2022-12" db="EMBL/GenBank/DDBJ databases">
        <authorList>
            <person name="Kardos G."/>
            <person name="Sarkozi R."/>
            <person name="Laczko L."/>
            <person name="Marton S."/>
            <person name="Makrai L."/>
            <person name="Banyai K."/>
            <person name="Fodor L."/>
        </authorList>
    </citation>
    <scope>NUCLEOTIDE SEQUENCE</scope>
    <source>
        <strain evidence="2">84/14</strain>
    </source>
</reference>
<sequence>MSKTEAIKVATLHLDGEAQDWWFHGLVTLGHSTVTTYAEFTNRLIERFDQRDPEQHFVELMRLKQTGNPETYIADFLRVSVMVPYLFAAWRIYM</sequence>
<dbReference type="EMBL" id="JAPQFC010001139">
    <property type="protein sequence ID" value="MCY6525028.1"/>
    <property type="molecule type" value="Genomic_DNA"/>
</dbReference>
<dbReference type="Proteomes" id="UP001077788">
    <property type="component" value="Unassembled WGS sequence"/>
</dbReference>
<name>A0A9Q4DK42_ACTPL</name>
<protein>
    <recommendedName>
        <fullName evidence="1">Retrotransposon gag domain-containing protein</fullName>
    </recommendedName>
</protein>
<evidence type="ECO:0000313" key="2">
    <source>
        <dbReference type="EMBL" id="MCY6525028.1"/>
    </source>
</evidence>
<dbReference type="AlphaFoldDB" id="A0A9Q4DK42"/>